<evidence type="ECO:0008006" key="3">
    <source>
        <dbReference type="Google" id="ProtNLM"/>
    </source>
</evidence>
<organism evidence="1 2">
    <name type="scientific">Aquicella siphonis</name>
    <dbReference type="NCBI Taxonomy" id="254247"/>
    <lineage>
        <taxon>Bacteria</taxon>
        <taxon>Pseudomonadati</taxon>
        <taxon>Pseudomonadota</taxon>
        <taxon>Gammaproteobacteria</taxon>
        <taxon>Legionellales</taxon>
        <taxon>Coxiellaceae</taxon>
        <taxon>Aquicella</taxon>
    </lineage>
</organism>
<dbReference type="InterPro" id="IPR053558">
    <property type="entry name" value="T4SS_Dot/Icm_subcomplex"/>
</dbReference>
<dbReference type="RefSeq" id="WP_148339985.1">
    <property type="nucleotide sequence ID" value="NZ_LR699119.1"/>
</dbReference>
<sequence>MHELKLAVNLSGWRAFVRRKNDKAFQPVQKRVFARDYYTCQYCGFQAREYQEVVNLDGNYANNQSSNMITACCFCSQCLFLQSVGVDEMGGGQLIYLPEISQADLNSFCHVLFCAMENNTGYQDSAQSIYRSLKFRSQLVENKFGSGTSNPAVMGQIMIEYKSQSPKEKVDILKDMRLLPSHTKFKVQLDAWAVAALQELEAEQKAAEKG</sequence>
<dbReference type="OrthoDB" id="5649742at2"/>
<evidence type="ECO:0000313" key="2">
    <source>
        <dbReference type="Proteomes" id="UP000324194"/>
    </source>
</evidence>
<evidence type="ECO:0000313" key="1">
    <source>
        <dbReference type="EMBL" id="VVC76679.1"/>
    </source>
</evidence>
<keyword evidence="2" id="KW-1185">Reference proteome</keyword>
<dbReference type="NCBIfam" id="NF038221">
    <property type="entry name" value="IcmJ_DotN_IVB"/>
    <property type="match status" value="1"/>
</dbReference>
<dbReference type="EMBL" id="LR699119">
    <property type="protein sequence ID" value="VVC76679.1"/>
    <property type="molecule type" value="Genomic_DNA"/>
</dbReference>
<reference evidence="1 2" key="1">
    <citation type="submission" date="2019-08" db="EMBL/GenBank/DDBJ databases">
        <authorList>
            <person name="Guy L."/>
        </authorList>
    </citation>
    <scope>NUCLEOTIDE SEQUENCE [LARGE SCALE GENOMIC DNA]</scope>
    <source>
        <strain evidence="1 2">SGT-108</strain>
    </source>
</reference>
<dbReference type="Proteomes" id="UP000324194">
    <property type="component" value="Chromosome 1"/>
</dbReference>
<proteinExistence type="predicted"/>
<dbReference type="KEGG" id="asip:AQUSIP_20030"/>
<name>A0A5E4PI30_9COXI</name>
<accession>A0A5E4PI30</accession>
<gene>
    <name evidence="1" type="ORF">AQUSIP_20030</name>
</gene>
<dbReference type="AlphaFoldDB" id="A0A5E4PI30"/>
<protein>
    <recommendedName>
        <fullName evidence="3">HNH nuclease domain-containing protein</fullName>
    </recommendedName>
</protein>